<feature type="domain" description="Tyrosine specific protein phosphatases" evidence="8">
    <location>
        <begin position="406"/>
        <end position="488"/>
    </location>
</feature>
<dbReference type="SMART" id="SM00252">
    <property type="entry name" value="SH2"/>
    <property type="match status" value="1"/>
</dbReference>
<organism evidence="9 10">
    <name type="scientific">Helicoverpa armigera</name>
    <name type="common">Cotton bollworm</name>
    <name type="synonym">Heliothis armigera</name>
    <dbReference type="NCBI Taxonomy" id="29058"/>
    <lineage>
        <taxon>Eukaryota</taxon>
        <taxon>Metazoa</taxon>
        <taxon>Ecdysozoa</taxon>
        <taxon>Arthropoda</taxon>
        <taxon>Hexapoda</taxon>
        <taxon>Insecta</taxon>
        <taxon>Pterygota</taxon>
        <taxon>Neoptera</taxon>
        <taxon>Endopterygota</taxon>
        <taxon>Lepidoptera</taxon>
        <taxon>Glossata</taxon>
        <taxon>Ditrysia</taxon>
        <taxon>Noctuoidea</taxon>
        <taxon>Noctuidae</taxon>
        <taxon>Heliothinae</taxon>
        <taxon>Helicoverpa</taxon>
    </lineage>
</organism>
<evidence type="ECO:0000256" key="3">
    <source>
        <dbReference type="ARBA" id="ARBA00022912"/>
    </source>
</evidence>
<dbReference type="EMBL" id="KZ150203">
    <property type="protein sequence ID" value="PZC72268.1"/>
    <property type="molecule type" value="Genomic_DNA"/>
</dbReference>
<dbReference type="GO" id="GO:0005737">
    <property type="term" value="C:cytoplasm"/>
    <property type="evidence" value="ECO:0007669"/>
    <property type="project" value="TreeGrafter"/>
</dbReference>
<dbReference type="GO" id="GO:0001784">
    <property type="term" value="F:phosphotyrosine residue binding"/>
    <property type="evidence" value="ECO:0007669"/>
    <property type="project" value="TreeGrafter"/>
</dbReference>
<evidence type="ECO:0000256" key="1">
    <source>
        <dbReference type="ARBA" id="ARBA00013064"/>
    </source>
</evidence>
<dbReference type="PROSITE" id="PS50001">
    <property type="entry name" value="SH2"/>
    <property type="match status" value="1"/>
</dbReference>
<keyword evidence="10" id="KW-1185">Reference proteome</keyword>
<name>A0A2W1BB59_HELAM</name>
<keyword evidence="4 5" id="KW-0727">SH2 domain</keyword>
<proteinExistence type="predicted"/>
<keyword evidence="2" id="KW-0378">Hydrolase</keyword>
<dbReference type="PROSITE" id="PS50056">
    <property type="entry name" value="TYR_PHOSPHATASE_2"/>
    <property type="match status" value="1"/>
</dbReference>
<feature type="domain" description="Tyrosine-protein phosphatase" evidence="7">
    <location>
        <begin position="175"/>
        <end position="497"/>
    </location>
</feature>
<dbReference type="GO" id="GO:0004726">
    <property type="term" value="F:non-membrane spanning protein tyrosine phosphatase activity"/>
    <property type="evidence" value="ECO:0007669"/>
    <property type="project" value="TreeGrafter"/>
</dbReference>
<dbReference type="InterPro" id="IPR000242">
    <property type="entry name" value="PTP_cat"/>
</dbReference>
<dbReference type="OrthoDB" id="8815311at2759"/>
<evidence type="ECO:0000259" key="8">
    <source>
        <dbReference type="PROSITE" id="PS50056"/>
    </source>
</evidence>
<reference evidence="9 10" key="1">
    <citation type="journal article" date="2017" name="BMC Biol.">
        <title>Genomic innovations, transcriptional plasticity and gene loss underlying the evolution and divergence of two highly polyphagous and invasive Helicoverpa pest species.</title>
        <authorList>
            <person name="Pearce S.L."/>
            <person name="Clarke D.F."/>
            <person name="East P.D."/>
            <person name="Elfekih S."/>
            <person name="Gordon K.H."/>
            <person name="Jermiin L.S."/>
            <person name="McGaughran A."/>
            <person name="Oakeshott J.G."/>
            <person name="Papanikolaou A."/>
            <person name="Perera O.P."/>
            <person name="Rane R.V."/>
            <person name="Richards S."/>
            <person name="Tay W.T."/>
            <person name="Walsh T.K."/>
            <person name="Anderson A."/>
            <person name="Anderson C.J."/>
            <person name="Asgari S."/>
            <person name="Board P.G."/>
            <person name="Bretschneider A."/>
            <person name="Campbell P.M."/>
            <person name="Chertemps T."/>
            <person name="Christeller J.T."/>
            <person name="Coppin C.W."/>
            <person name="Downes S.J."/>
            <person name="Duan G."/>
            <person name="Farnsworth C.A."/>
            <person name="Good R.T."/>
            <person name="Han L.B."/>
            <person name="Han Y.C."/>
            <person name="Hatje K."/>
            <person name="Horne I."/>
            <person name="Huang Y.P."/>
            <person name="Hughes D.S."/>
            <person name="Jacquin-Joly E."/>
            <person name="James W."/>
            <person name="Jhangiani S."/>
            <person name="Kollmar M."/>
            <person name="Kuwar S.S."/>
            <person name="Li S."/>
            <person name="Liu N.Y."/>
            <person name="Maibeche M.T."/>
            <person name="Miller J.R."/>
            <person name="Montagne N."/>
            <person name="Perry T."/>
            <person name="Qu J."/>
            <person name="Song S.V."/>
            <person name="Sutton G.G."/>
            <person name="Vogel H."/>
            <person name="Walenz B.P."/>
            <person name="Xu W."/>
            <person name="Zhang H.J."/>
            <person name="Zou Z."/>
            <person name="Batterham P."/>
            <person name="Edwards O.R."/>
            <person name="Feyereisen R."/>
            <person name="Gibbs R.A."/>
            <person name="Heckel D.G."/>
            <person name="McGrath A."/>
            <person name="Robin C."/>
            <person name="Scherer S.E."/>
            <person name="Worley K.C."/>
            <person name="Wu Y.D."/>
        </authorList>
    </citation>
    <scope>NUCLEOTIDE SEQUENCE [LARGE SCALE GENOMIC DNA]</scope>
    <source>
        <strain evidence="9">Harm_GR_Male_#8</strain>
        <tissue evidence="9">Whole organism</tissue>
    </source>
</reference>
<dbReference type="SMART" id="SM00404">
    <property type="entry name" value="PTPc_motif"/>
    <property type="match status" value="1"/>
</dbReference>
<dbReference type="PRINTS" id="PR00700">
    <property type="entry name" value="PRTYPHPHTASE"/>
</dbReference>
<dbReference type="CDD" id="cd09931">
    <property type="entry name" value="SH2_C-SH2_SHP_like"/>
    <property type="match status" value="1"/>
</dbReference>
<dbReference type="PANTHER" id="PTHR46257:SF3">
    <property type="entry name" value="TYROSINE-PROTEIN PHOSPHATASE CORKSCREW"/>
    <property type="match status" value="1"/>
</dbReference>
<dbReference type="PROSITE" id="PS00383">
    <property type="entry name" value="TYR_PHOSPHATASE_1"/>
    <property type="match status" value="1"/>
</dbReference>
<dbReference type="GO" id="GO:0035556">
    <property type="term" value="P:intracellular signal transduction"/>
    <property type="evidence" value="ECO:0007669"/>
    <property type="project" value="TreeGrafter"/>
</dbReference>
<gene>
    <name evidence="9" type="primary">HaOG211646</name>
    <name evidence="9" type="ORF">B5X24_HaOG211646</name>
</gene>
<protein>
    <recommendedName>
        <fullName evidence="1">protein-tyrosine-phosphatase</fullName>
        <ecNumber evidence="1">3.1.3.48</ecNumber>
    </recommendedName>
</protein>
<dbReference type="InterPro" id="IPR052123">
    <property type="entry name" value="Non-rcpt_Tyr_Phosphatase"/>
</dbReference>
<dbReference type="InterPro" id="IPR036860">
    <property type="entry name" value="SH2_dom_sf"/>
</dbReference>
<dbReference type="InterPro" id="IPR000980">
    <property type="entry name" value="SH2"/>
</dbReference>
<dbReference type="GO" id="GO:0048666">
    <property type="term" value="P:neuron development"/>
    <property type="evidence" value="ECO:0007669"/>
    <property type="project" value="UniProtKB-ARBA"/>
</dbReference>
<sequence>MSRESRRLGVLAPAALSACMDASVLAVPAAGAIVSTVLNELSKAFMLKKWFHGVMSAKEAEHLIMEKGKNGSFLVRESQAHPGEFVLTVRVRGHVTHVMIRKHHDKYEVGSGEQFDDLVGLIEHCRAFPLTDSSGDALRLLQPVSGVRARRRPRQDPVHLQETDDCQQLDASTGFDGEFQSLKMLDDRHVFTNFEGIKPENSNKNRYRNVIPYDQTRVVLRRPHSDYINASYVRAAALAHSADSLRSAHCLILNSESKKVPPLVTKSLSDEALREVKRTFRLDKLNGNLCHQVTVKDKAYIAAQGCLSHTKDDFWRMLWQEDVRVIAMITNEVENGKRKCERYWPAPGQQERFDGLSVRHVCETAHEQYVTRELLVSDGSTARALCQYHFTAWPDHGTPGEPAGVLALIEDINTRMARNAQDVDAPQQNILCVHCSAGVGRTGTFIVLDILIDKIKTSGLSCDLDVHSTVQLVRAQRHGMVQNKAQYRFIYLALHEFIQRGNITLTRKVNSSQT</sequence>
<dbReference type="InterPro" id="IPR016130">
    <property type="entry name" value="Tyr_Pase_AS"/>
</dbReference>
<evidence type="ECO:0000313" key="9">
    <source>
        <dbReference type="EMBL" id="PZC72268.1"/>
    </source>
</evidence>
<dbReference type="InterPro" id="IPR000387">
    <property type="entry name" value="Tyr_Pase_dom"/>
</dbReference>
<keyword evidence="3" id="KW-0904">Protein phosphatase</keyword>
<dbReference type="InterPro" id="IPR003595">
    <property type="entry name" value="Tyr_Pase_cat"/>
</dbReference>
<dbReference type="SUPFAM" id="SSF55550">
    <property type="entry name" value="SH2 domain"/>
    <property type="match status" value="1"/>
</dbReference>
<dbReference type="SUPFAM" id="SSF52799">
    <property type="entry name" value="(Phosphotyrosine protein) phosphatases II"/>
    <property type="match status" value="1"/>
</dbReference>
<dbReference type="Gene3D" id="3.90.190.10">
    <property type="entry name" value="Protein tyrosine phosphatase superfamily"/>
    <property type="match status" value="1"/>
</dbReference>
<feature type="domain" description="SH2" evidence="6">
    <location>
        <begin position="50"/>
        <end position="144"/>
    </location>
</feature>
<evidence type="ECO:0000256" key="2">
    <source>
        <dbReference type="ARBA" id="ARBA00022801"/>
    </source>
</evidence>
<dbReference type="EC" id="3.1.3.48" evidence="1"/>
<dbReference type="PRINTS" id="PR00401">
    <property type="entry name" value="SH2DOMAIN"/>
</dbReference>
<dbReference type="AlphaFoldDB" id="A0A2W1BB59"/>
<dbReference type="GO" id="GO:0009653">
    <property type="term" value="P:anatomical structure morphogenesis"/>
    <property type="evidence" value="ECO:0007669"/>
    <property type="project" value="UniProtKB-ARBA"/>
</dbReference>
<dbReference type="PROSITE" id="PS51257">
    <property type="entry name" value="PROKAR_LIPOPROTEIN"/>
    <property type="match status" value="1"/>
</dbReference>
<evidence type="ECO:0000256" key="4">
    <source>
        <dbReference type="ARBA" id="ARBA00022999"/>
    </source>
</evidence>
<dbReference type="Gene3D" id="3.30.505.10">
    <property type="entry name" value="SH2 domain"/>
    <property type="match status" value="1"/>
</dbReference>
<dbReference type="Proteomes" id="UP000249218">
    <property type="component" value="Unassembled WGS sequence"/>
</dbReference>
<evidence type="ECO:0000259" key="6">
    <source>
        <dbReference type="PROSITE" id="PS50001"/>
    </source>
</evidence>
<evidence type="ECO:0000259" key="7">
    <source>
        <dbReference type="PROSITE" id="PS50055"/>
    </source>
</evidence>
<dbReference type="Pfam" id="PF00017">
    <property type="entry name" value="SH2"/>
    <property type="match status" value="1"/>
</dbReference>
<dbReference type="PROSITE" id="PS50055">
    <property type="entry name" value="TYR_PHOSPHATASE_PTP"/>
    <property type="match status" value="1"/>
</dbReference>
<evidence type="ECO:0000313" key="10">
    <source>
        <dbReference type="Proteomes" id="UP000249218"/>
    </source>
</evidence>
<dbReference type="GO" id="GO:0000278">
    <property type="term" value="P:mitotic cell cycle"/>
    <property type="evidence" value="ECO:0007669"/>
    <property type="project" value="TreeGrafter"/>
</dbReference>
<dbReference type="PANTHER" id="PTHR46257">
    <property type="entry name" value="TYROSINE-PROTEIN PHOSPHATASE CORKSCREW"/>
    <property type="match status" value="1"/>
</dbReference>
<dbReference type="InterPro" id="IPR029021">
    <property type="entry name" value="Prot-tyrosine_phosphatase-like"/>
</dbReference>
<evidence type="ECO:0000256" key="5">
    <source>
        <dbReference type="PROSITE-ProRule" id="PRU00191"/>
    </source>
</evidence>
<dbReference type="Pfam" id="PF00102">
    <property type="entry name" value="Y_phosphatase"/>
    <property type="match status" value="2"/>
</dbReference>
<accession>A0A2W1BB59</accession>
<dbReference type="SMART" id="SM00194">
    <property type="entry name" value="PTPc"/>
    <property type="match status" value="1"/>
</dbReference>